<evidence type="ECO:0000259" key="3">
    <source>
        <dbReference type="Pfam" id="PF12936"/>
    </source>
</evidence>
<protein>
    <submittedName>
        <fullName evidence="4">KRR1-interacting protein involved in 40S ribosome biogenesis</fullName>
    </submittedName>
</protein>
<feature type="compositionally biased region" description="Acidic residues" evidence="2">
    <location>
        <begin position="142"/>
        <end position="158"/>
    </location>
</feature>
<comment type="similarity">
    <text evidence="1">Belongs to the KRI1 family.</text>
</comment>
<dbReference type="EMBL" id="NKXS01002942">
    <property type="protein sequence ID" value="PIN11387.1"/>
    <property type="molecule type" value="Genomic_DNA"/>
</dbReference>
<reference evidence="5" key="1">
    <citation type="journal article" date="2018" name="Gigascience">
        <title>Genome assembly of the Pink Ipe (Handroanthus impetiginosus, Bignoniaceae), a highly valued, ecologically keystone Neotropical timber forest tree.</title>
        <authorList>
            <person name="Silva-Junior O.B."/>
            <person name="Grattapaglia D."/>
            <person name="Novaes E."/>
            <person name="Collevatti R.G."/>
        </authorList>
    </citation>
    <scope>NUCLEOTIDE SEQUENCE [LARGE SCALE GENOMIC DNA]</scope>
    <source>
        <strain evidence="5">cv. UFG-1</strain>
    </source>
</reference>
<dbReference type="AlphaFoldDB" id="A0A2G9H1I9"/>
<feature type="region of interest" description="Disordered" evidence="2">
    <location>
        <begin position="93"/>
        <end position="125"/>
    </location>
</feature>
<feature type="compositionally biased region" description="Basic and acidic residues" evidence="2">
    <location>
        <begin position="556"/>
        <end position="578"/>
    </location>
</feature>
<feature type="compositionally biased region" description="Acidic residues" evidence="2">
    <location>
        <begin position="54"/>
        <end position="66"/>
    </location>
</feature>
<accession>A0A2G9H1I9</accession>
<dbReference type="STRING" id="429701.A0A2G9H1I9"/>
<feature type="compositionally biased region" description="Acidic residues" evidence="2">
    <location>
        <begin position="199"/>
        <end position="209"/>
    </location>
</feature>
<dbReference type="GO" id="GO:0000447">
    <property type="term" value="P:endonucleolytic cleavage in ITS1 to separate SSU-rRNA from 5.8S rRNA and LSU-rRNA from tricistronic rRNA transcript (SSU-rRNA, 5.8S rRNA, LSU-rRNA)"/>
    <property type="evidence" value="ECO:0007669"/>
    <property type="project" value="TreeGrafter"/>
</dbReference>
<feature type="compositionally biased region" description="Acidic residues" evidence="2">
    <location>
        <begin position="386"/>
        <end position="402"/>
    </location>
</feature>
<dbReference type="PANTHER" id="PTHR14490">
    <property type="entry name" value="ZINC FINGER, ZZ TYPE"/>
    <property type="match status" value="1"/>
</dbReference>
<name>A0A2G9H1I9_9LAMI</name>
<comment type="caution">
    <text evidence="4">The sequence shown here is derived from an EMBL/GenBank/DDBJ whole genome shotgun (WGS) entry which is preliminary data.</text>
</comment>
<dbReference type="OrthoDB" id="10252032at2759"/>
<feature type="region of interest" description="Disordered" evidence="2">
    <location>
        <begin position="554"/>
        <end position="578"/>
    </location>
</feature>
<gene>
    <name evidence="4" type="ORF">CDL12_16009</name>
</gene>
<feature type="region of interest" description="Disordered" evidence="2">
    <location>
        <begin position="444"/>
        <end position="475"/>
    </location>
</feature>
<feature type="compositionally biased region" description="Basic and acidic residues" evidence="2">
    <location>
        <begin position="189"/>
        <end position="198"/>
    </location>
</feature>
<feature type="compositionally biased region" description="Basic and acidic residues" evidence="2">
    <location>
        <begin position="28"/>
        <end position="53"/>
    </location>
</feature>
<feature type="region of interest" description="Disordered" evidence="2">
    <location>
        <begin position="386"/>
        <end position="408"/>
    </location>
</feature>
<feature type="region of interest" description="Disordered" evidence="2">
    <location>
        <begin position="297"/>
        <end position="316"/>
    </location>
</feature>
<feature type="compositionally biased region" description="Acidic residues" evidence="2">
    <location>
        <begin position="249"/>
        <end position="265"/>
    </location>
</feature>
<feature type="domain" description="Kri1-like C-terminal" evidence="3">
    <location>
        <begin position="480"/>
        <end position="562"/>
    </location>
</feature>
<sequence length="578" mass="68494">MGRLKLFDDDDESPDDFSKIEINHEFAKRYEHNKRREELQRYEELKKQGRLDSSDSDSEESSEDEEVIKPSKKTDSEFFDALIKIRNQDPLLRNKDAKLFDSDSESEEDSDNASEEKEKKEKKKKPMYLKDVVSKQLIEAGAEFDDEEKENVDNEEEENRVKTYAEEQEQLRMEFLKAVEEEENDEEGDFLKVKSGNKEEDEDEDDDDDFVGKLDEYFGEDEKLDEDTKFLKDYFRSRMWIDNKKSDGMGDDEIEFSEDEEEIEKQEDYEREYNFRFEENAGDRVWGHARKVEGSVRKKDNARKLQRERKEERMAQAEFERKEELKRLKNLKKQEINEKLEKIREVAGIGMDGSVFLDEDDLEEDFDPDDYDKKMKEAFGDGYYEAEDVDPEFGSDPAEDDVGLEKPDFDKEDELLGLPKGWDDVNKSGEGFISARQRILKERVVDGDDNEIGKDGDNEPKEGKRKRKRKPSEVEKAVREQLMEEYYKLDYEDTIGDLKTRFKYKTVNPKRYGLTPEEMLMMDEKELNQYVSLKKLAPYREKEWKVPRIKTLQLKQKTENLHKGDASDSVNEDRKETR</sequence>
<feature type="compositionally biased region" description="Acidic residues" evidence="2">
    <location>
        <begin position="102"/>
        <end position="113"/>
    </location>
</feature>
<evidence type="ECO:0000256" key="2">
    <source>
        <dbReference type="SAM" id="MobiDB-lite"/>
    </source>
</evidence>
<dbReference type="InterPro" id="IPR018034">
    <property type="entry name" value="Kri1"/>
</dbReference>
<feature type="region of interest" description="Disordered" evidence="2">
    <location>
        <begin position="139"/>
        <end position="212"/>
    </location>
</feature>
<evidence type="ECO:0000256" key="1">
    <source>
        <dbReference type="ARBA" id="ARBA00007473"/>
    </source>
</evidence>
<dbReference type="GO" id="GO:0030686">
    <property type="term" value="C:90S preribosome"/>
    <property type="evidence" value="ECO:0007669"/>
    <property type="project" value="TreeGrafter"/>
</dbReference>
<organism evidence="4 5">
    <name type="scientific">Handroanthus impetiginosus</name>
    <dbReference type="NCBI Taxonomy" id="429701"/>
    <lineage>
        <taxon>Eukaryota</taxon>
        <taxon>Viridiplantae</taxon>
        <taxon>Streptophyta</taxon>
        <taxon>Embryophyta</taxon>
        <taxon>Tracheophyta</taxon>
        <taxon>Spermatophyta</taxon>
        <taxon>Magnoliopsida</taxon>
        <taxon>eudicotyledons</taxon>
        <taxon>Gunneridae</taxon>
        <taxon>Pentapetalae</taxon>
        <taxon>asterids</taxon>
        <taxon>lamiids</taxon>
        <taxon>Lamiales</taxon>
        <taxon>Bignoniaceae</taxon>
        <taxon>Crescentiina</taxon>
        <taxon>Tabebuia alliance</taxon>
        <taxon>Handroanthus</taxon>
    </lineage>
</organism>
<feature type="compositionally biased region" description="Basic and acidic residues" evidence="2">
    <location>
        <begin position="444"/>
        <end position="462"/>
    </location>
</feature>
<keyword evidence="5" id="KW-1185">Reference proteome</keyword>
<feature type="compositionally biased region" description="Basic and acidic residues" evidence="2">
    <location>
        <begin position="159"/>
        <end position="179"/>
    </location>
</feature>
<evidence type="ECO:0000313" key="5">
    <source>
        <dbReference type="Proteomes" id="UP000231279"/>
    </source>
</evidence>
<dbReference type="GO" id="GO:0005730">
    <property type="term" value="C:nucleolus"/>
    <property type="evidence" value="ECO:0007669"/>
    <property type="project" value="TreeGrafter"/>
</dbReference>
<dbReference type="Pfam" id="PF12936">
    <property type="entry name" value="Kri1_C"/>
    <property type="match status" value="1"/>
</dbReference>
<dbReference type="InterPro" id="IPR024626">
    <property type="entry name" value="Kri1-like_C"/>
</dbReference>
<dbReference type="Proteomes" id="UP000231279">
    <property type="component" value="Unassembled WGS sequence"/>
</dbReference>
<dbReference type="PANTHER" id="PTHR14490:SF5">
    <property type="entry name" value="PROTEIN KRI1 HOMOLOG"/>
    <property type="match status" value="1"/>
</dbReference>
<dbReference type="Pfam" id="PF05178">
    <property type="entry name" value="Kri1"/>
    <property type="match status" value="1"/>
</dbReference>
<evidence type="ECO:0000313" key="4">
    <source>
        <dbReference type="EMBL" id="PIN11387.1"/>
    </source>
</evidence>
<proteinExistence type="inferred from homology"/>
<feature type="region of interest" description="Disordered" evidence="2">
    <location>
        <begin position="246"/>
        <end position="265"/>
    </location>
</feature>
<feature type="region of interest" description="Disordered" evidence="2">
    <location>
        <begin position="28"/>
        <end position="72"/>
    </location>
</feature>